<keyword evidence="3" id="KW-0274">FAD</keyword>
<protein>
    <recommendedName>
        <fullName evidence="6">FAD-binding PCMH-type domain-containing protein</fullName>
    </recommendedName>
</protein>
<evidence type="ECO:0000256" key="1">
    <source>
        <dbReference type="ARBA" id="ARBA00005466"/>
    </source>
</evidence>
<keyword evidence="8" id="KW-1185">Reference proteome</keyword>
<comment type="caution">
    <text evidence="7">The sequence shown here is derived from an EMBL/GenBank/DDBJ whole genome shotgun (WGS) entry which is preliminary data.</text>
</comment>
<dbReference type="UniPathway" id="UPA00057">
    <property type="reaction ID" value="UER00099"/>
</dbReference>
<evidence type="ECO:0000313" key="8">
    <source>
        <dbReference type="Proteomes" id="UP000249056"/>
    </source>
</evidence>
<dbReference type="GO" id="GO:0006695">
    <property type="term" value="P:cholesterol biosynthetic process"/>
    <property type="evidence" value="ECO:0007669"/>
    <property type="project" value="InterPro"/>
</dbReference>
<feature type="region of interest" description="Disordered" evidence="5">
    <location>
        <begin position="1"/>
        <end position="28"/>
    </location>
</feature>
<dbReference type="InterPro" id="IPR016166">
    <property type="entry name" value="FAD-bd_PCMH"/>
</dbReference>
<dbReference type="InterPro" id="IPR016169">
    <property type="entry name" value="FAD-bd_PCMH_sub2"/>
</dbReference>
<reference evidence="7 8" key="1">
    <citation type="submission" date="2018-06" db="EMBL/GenBank/DDBJ databases">
        <title>Genome Sequence of the Brown Rot Fungal Pathogen Monilinia fructigena.</title>
        <authorList>
            <person name="Landi L."/>
            <person name="De Miccolis Angelini R.M."/>
            <person name="Pollastro S."/>
            <person name="Abate D."/>
            <person name="Faretra F."/>
            <person name="Romanazzi G."/>
        </authorList>
    </citation>
    <scope>NUCLEOTIDE SEQUENCE [LARGE SCALE GENOMIC DNA]</scope>
    <source>
        <strain evidence="7 8">Mfrg269</strain>
    </source>
</reference>
<evidence type="ECO:0000256" key="2">
    <source>
        <dbReference type="ARBA" id="ARBA00022630"/>
    </source>
</evidence>
<name>A0A395II24_9HELO</name>
<dbReference type="InterPro" id="IPR050416">
    <property type="entry name" value="FAD-linked_Oxidoreductase"/>
</dbReference>
<accession>A0A395II24</accession>
<dbReference type="GO" id="GO:0019287">
    <property type="term" value="P:isopentenyl diphosphate biosynthetic process, mevalonate pathway"/>
    <property type="evidence" value="ECO:0007669"/>
    <property type="project" value="UniProtKB-UniPathway"/>
</dbReference>
<dbReference type="Pfam" id="PF04275">
    <property type="entry name" value="P-mevalo_kinase"/>
    <property type="match status" value="1"/>
</dbReference>
<dbReference type="GO" id="GO:0004631">
    <property type="term" value="F:phosphomevalonate kinase activity"/>
    <property type="evidence" value="ECO:0007669"/>
    <property type="project" value="InterPro"/>
</dbReference>
<evidence type="ECO:0000256" key="5">
    <source>
        <dbReference type="SAM" id="MobiDB-lite"/>
    </source>
</evidence>
<dbReference type="PANTHER" id="PTHR42973">
    <property type="entry name" value="BINDING OXIDOREDUCTASE, PUTATIVE (AFU_ORTHOLOGUE AFUA_1G17690)-RELATED"/>
    <property type="match status" value="1"/>
</dbReference>
<sequence>MTTLTTLKHSLRRTAKTTSPHSITKPLSPTQQLHSFTLLLQGAETLSYTNFIIPHLHDQIASLLQSPARTQISVLEIGPGDKSVLGYLPIDLRRRIRRYVAYEANSLAAGKLEMWLGLGAESESAEVPFPCLEGRAEVMVTFTRGAMALSELVAQVPLVEGERMIKSWEARLRSPAAIVRPTGIQHVRQCVLWALKHHVRLTVLGGGHGGHCLWPNVVAIDMSAFDHVHVVKSTVDSGVLDSSSNCTFWVTVESGCKTEDVVRKTMAAGVVVPLGSRPSVGAGLWLQGGIGHLDHSRGQTPSQHVPADSIRSENERDLLWALKGAGTNFGIVISVTFRTHPAPIYSVRNWAIPLKDNNDAQLWMRIFDDRIAKRLPRHYSTDAYLYWETNQLHLGITMYESSLREPVQKTPEFATKVLGSVKDLEIVNGIGLFETEMYMSGMHGGHGSGKTSSFKRCLFLKNIGRSQYRQYPDFSDPEPSLSILLPPPATRWRAIDDLSAGAAAFGCRNWDFACVITGVWPRDQNGSELAQDVIQWVYNIANKLLPSCNGAFGPNLERLARLKHDFDPYNVLDYACPLPKPPKKQKLIILVTGCSGAGKDYCADIWVSAIIKHTRGKFTARSVSISDATKREYARATGVDLNRLLSDRAYKEQHRPALTKFFQDQVRQRPQLPAEHFQDVVESAAGFDVLFITGMRDEAPVAAFSHLVPGCRVS</sequence>
<evidence type="ECO:0000256" key="3">
    <source>
        <dbReference type="ARBA" id="ARBA00022827"/>
    </source>
</evidence>
<organism evidence="7 8">
    <name type="scientific">Monilinia fructigena</name>
    <dbReference type="NCBI Taxonomy" id="38457"/>
    <lineage>
        <taxon>Eukaryota</taxon>
        <taxon>Fungi</taxon>
        <taxon>Dikarya</taxon>
        <taxon>Ascomycota</taxon>
        <taxon>Pezizomycotina</taxon>
        <taxon>Leotiomycetes</taxon>
        <taxon>Helotiales</taxon>
        <taxon>Sclerotiniaceae</taxon>
        <taxon>Monilinia</taxon>
    </lineage>
</organism>
<dbReference type="InterPro" id="IPR005919">
    <property type="entry name" value="Pmev_kin_anim"/>
</dbReference>
<evidence type="ECO:0000259" key="6">
    <source>
        <dbReference type="PROSITE" id="PS51387"/>
    </source>
</evidence>
<dbReference type="Gene3D" id="3.40.50.300">
    <property type="entry name" value="P-loop containing nucleotide triphosphate hydrolases"/>
    <property type="match status" value="1"/>
</dbReference>
<dbReference type="Pfam" id="PF01565">
    <property type="entry name" value="FAD_binding_4"/>
    <property type="match status" value="1"/>
</dbReference>
<dbReference type="EMBL" id="QKRW01000047">
    <property type="protein sequence ID" value="RAL59880.1"/>
    <property type="molecule type" value="Genomic_DNA"/>
</dbReference>
<dbReference type="InterPro" id="IPR006094">
    <property type="entry name" value="Oxid_FAD_bind_N"/>
</dbReference>
<proteinExistence type="inferred from homology"/>
<gene>
    <name evidence="7" type="ORF">DID88_000507</name>
</gene>
<keyword evidence="2" id="KW-0285">Flavoprotein</keyword>
<dbReference type="PANTHER" id="PTHR42973:SF25">
    <property type="entry name" value="PHOSPHOMEVALONATE KINASE"/>
    <property type="match status" value="1"/>
</dbReference>
<evidence type="ECO:0000313" key="7">
    <source>
        <dbReference type="EMBL" id="RAL59880.1"/>
    </source>
</evidence>
<dbReference type="PROSITE" id="PS51387">
    <property type="entry name" value="FAD_PCMH"/>
    <property type="match status" value="1"/>
</dbReference>
<keyword evidence="4" id="KW-0560">Oxidoreductase</keyword>
<feature type="compositionally biased region" description="Polar residues" evidence="5">
    <location>
        <begin position="16"/>
        <end position="28"/>
    </location>
</feature>
<dbReference type="Proteomes" id="UP000249056">
    <property type="component" value="Unassembled WGS sequence"/>
</dbReference>
<dbReference type="InterPro" id="IPR036318">
    <property type="entry name" value="FAD-bd_PCMH-like_sf"/>
</dbReference>
<dbReference type="AlphaFoldDB" id="A0A395II24"/>
<dbReference type="GO" id="GO:0016491">
    <property type="term" value="F:oxidoreductase activity"/>
    <property type="evidence" value="ECO:0007669"/>
    <property type="project" value="UniProtKB-KW"/>
</dbReference>
<feature type="domain" description="FAD-binding PCMH-type" evidence="6">
    <location>
        <begin position="171"/>
        <end position="342"/>
    </location>
</feature>
<dbReference type="InterPro" id="IPR027417">
    <property type="entry name" value="P-loop_NTPase"/>
</dbReference>
<evidence type="ECO:0000256" key="4">
    <source>
        <dbReference type="ARBA" id="ARBA00023002"/>
    </source>
</evidence>
<dbReference type="Gene3D" id="3.40.462.20">
    <property type="match status" value="1"/>
</dbReference>
<dbReference type="GO" id="GO:0071949">
    <property type="term" value="F:FAD binding"/>
    <property type="evidence" value="ECO:0007669"/>
    <property type="project" value="InterPro"/>
</dbReference>
<dbReference type="GO" id="GO:0005737">
    <property type="term" value="C:cytoplasm"/>
    <property type="evidence" value="ECO:0007669"/>
    <property type="project" value="InterPro"/>
</dbReference>
<dbReference type="OrthoDB" id="363185at2759"/>
<comment type="similarity">
    <text evidence="1">Belongs to the oxygen-dependent FAD-linked oxidoreductase family.</text>
</comment>
<dbReference type="Gene3D" id="3.30.465.10">
    <property type="match status" value="1"/>
</dbReference>
<dbReference type="SUPFAM" id="SSF56176">
    <property type="entry name" value="FAD-binding/transporter-associated domain-like"/>
    <property type="match status" value="1"/>
</dbReference>